<name>A0A165GEI4_9APHY</name>
<dbReference type="AlphaFoldDB" id="A0A165GEI4"/>
<dbReference type="EMBL" id="KV427609">
    <property type="protein sequence ID" value="KZT10239.1"/>
    <property type="molecule type" value="Genomic_DNA"/>
</dbReference>
<organism evidence="2 3">
    <name type="scientific">Laetiporus sulphureus 93-53</name>
    <dbReference type="NCBI Taxonomy" id="1314785"/>
    <lineage>
        <taxon>Eukaryota</taxon>
        <taxon>Fungi</taxon>
        <taxon>Dikarya</taxon>
        <taxon>Basidiomycota</taxon>
        <taxon>Agaricomycotina</taxon>
        <taxon>Agaricomycetes</taxon>
        <taxon>Polyporales</taxon>
        <taxon>Laetiporus</taxon>
    </lineage>
</organism>
<dbReference type="InParanoid" id="A0A165GEI4"/>
<dbReference type="SUPFAM" id="SSF51101">
    <property type="entry name" value="Mannose-binding lectins"/>
    <property type="match status" value="1"/>
</dbReference>
<proteinExistence type="predicted"/>
<dbReference type="GeneID" id="63831204"/>
<sequence>MLDLNHPITRIELSAGWVLDGLKIHYKLKHPNLRNITVTHGEFAESADNRATINLQDSEIILAIYGRAGYQNFYKQKLINSINFIIFDQQTSSFRVSDTFGNKPGCLNENNGSTFHVSNVMAFAGHDNGGKGEHHHGIVGLSFYTNANSELHCR</sequence>
<gene>
    <name evidence="2" type="ORF">LAESUDRAFT_809946</name>
</gene>
<dbReference type="InterPro" id="IPR001229">
    <property type="entry name" value="Jacalin-like_lectin_dom"/>
</dbReference>
<accession>A0A165GEI4</accession>
<evidence type="ECO:0000313" key="2">
    <source>
        <dbReference type="EMBL" id="KZT10239.1"/>
    </source>
</evidence>
<evidence type="ECO:0000259" key="1">
    <source>
        <dbReference type="Pfam" id="PF01419"/>
    </source>
</evidence>
<dbReference type="RefSeq" id="XP_040767979.1">
    <property type="nucleotide sequence ID" value="XM_040914176.1"/>
</dbReference>
<keyword evidence="3" id="KW-1185">Reference proteome</keyword>
<reference evidence="2 3" key="1">
    <citation type="journal article" date="2016" name="Mol. Biol. Evol.">
        <title>Comparative Genomics of Early-Diverging Mushroom-Forming Fungi Provides Insights into the Origins of Lignocellulose Decay Capabilities.</title>
        <authorList>
            <person name="Nagy L.G."/>
            <person name="Riley R."/>
            <person name="Tritt A."/>
            <person name="Adam C."/>
            <person name="Daum C."/>
            <person name="Floudas D."/>
            <person name="Sun H."/>
            <person name="Yadav J.S."/>
            <person name="Pangilinan J."/>
            <person name="Larsson K.H."/>
            <person name="Matsuura K."/>
            <person name="Barry K."/>
            <person name="Labutti K."/>
            <person name="Kuo R."/>
            <person name="Ohm R.A."/>
            <person name="Bhattacharya S.S."/>
            <person name="Shirouzu T."/>
            <person name="Yoshinaga Y."/>
            <person name="Martin F.M."/>
            <person name="Grigoriev I.V."/>
            <person name="Hibbett D.S."/>
        </authorList>
    </citation>
    <scope>NUCLEOTIDE SEQUENCE [LARGE SCALE GENOMIC DNA]</scope>
    <source>
        <strain evidence="2 3">93-53</strain>
    </source>
</reference>
<dbReference type="InterPro" id="IPR036404">
    <property type="entry name" value="Jacalin-like_lectin_dom_sf"/>
</dbReference>
<protein>
    <recommendedName>
        <fullName evidence="1">Jacalin-type lectin domain-containing protein</fullName>
    </recommendedName>
</protein>
<dbReference type="Gene3D" id="2.100.10.30">
    <property type="entry name" value="Jacalin-like lectin domain"/>
    <property type="match status" value="1"/>
</dbReference>
<dbReference type="Proteomes" id="UP000076871">
    <property type="component" value="Unassembled WGS sequence"/>
</dbReference>
<dbReference type="OrthoDB" id="3353688at2759"/>
<evidence type="ECO:0000313" key="3">
    <source>
        <dbReference type="Proteomes" id="UP000076871"/>
    </source>
</evidence>
<feature type="domain" description="Jacalin-type lectin" evidence="1">
    <location>
        <begin position="7"/>
        <end position="126"/>
    </location>
</feature>
<dbReference type="Pfam" id="PF01419">
    <property type="entry name" value="Jacalin"/>
    <property type="match status" value="1"/>
</dbReference>